<feature type="domain" description="AATF leucine zipper-containing" evidence="2">
    <location>
        <begin position="258"/>
        <end position="380"/>
    </location>
</feature>
<dbReference type="InterPro" id="IPR025160">
    <property type="entry name" value="AATF"/>
</dbReference>
<feature type="compositionally biased region" description="Acidic residues" evidence="1">
    <location>
        <begin position="114"/>
        <end position="148"/>
    </location>
</feature>
<dbReference type="InterPro" id="IPR039223">
    <property type="entry name" value="AATF/Bfr2"/>
</dbReference>
<feature type="compositionally biased region" description="Basic residues" evidence="1">
    <location>
        <begin position="1"/>
        <end position="11"/>
    </location>
</feature>
<sequence>MSDRRPQKKTTKSITPRAGGTQKTNAPDVNKQKQERSRSLAEQLLELSNPAPKNKDFDPEDVGDVTGGWRPNQDDQEEEDDPMDRMVGGTFRDYSIDDPKYAGVIVSRKSLGREDDDSEIDSEEDAMNMNSDGEDQLEGDESGEESGEDMMNMDSDEENPFQDDDSEGEGQFGEEGSEEMQEKPKVLYLIRLNQLPDDEEGMEDGEDEEDEEEGEEEGEDQQIKMTKAQLKAAELQRQLEEEEEAPATFNQIDEKKELEKAQHTSNQTKLIRDMVDLQLKMHAPLEKANRLPRGEMMSLFTKTPAAVEKMKNISSSVSSLLDTLLELTDELLSQNPATKKYSGVKRTAETSVEELWEKMEEQNKSIEGYQMENLDSWNSRLILSSGQYSGKKFKALNQDISHQVNNVLSDSGRLISRARTKRSSYRIFGVHDLDAKEDPEIYDDNDFYHTVVRDAIEGGNQEIDPEVYAEHLKESEMLQKRLKKKVNRKGSKGREIR</sequence>
<comment type="caution">
    <text evidence="3">The sequence shown here is derived from an EMBL/GenBank/DDBJ whole genome shotgun (WGS) entry which is preliminary data.</text>
</comment>
<proteinExistence type="predicted"/>
<feature type="compositionally biased region" description="Acidic residues" evidence="1">
    <location>
        <begin position="196"/>
        <end position="220"/>
    </location>
</feature>
<evidence type="ECO:0000313" key="4">
    <source>
        <dbReference type="Proteomes" id="UP000241769"/>
    </source>
</evidence>
<name>A0A2P6NYC3_9EUKA</name>
<feature type="compositionally biased region" description="Basic and acidic residues" evidence="1">
    <location>
        <begin position="252"/>
        <end position="262"/>
    </location>
</feature>
<evidence type="ECO:0000256" key="1">
    <source>
        <dbReference type="SAM" id="MobiDB-lite"/>
    </source>
</evidence>
<dbReference type="Proteomes" id="UP000241769">
    <property type="component" value="Unassembled WGS sequence"/>
</dbReference>
<dbReference type="OrthoDB" id="5783963at2759"/>
<organism evidence="3 4">
    <name type="scientific">Planoprotostelium fungivorum</name>
    <dbReference type="NCBI Taxonomy" id="1890364"/>
    <lineage>
        <taxon>Eukaryota</taxon>
        <taxon>Amoebozoa</taxon>
        <taxon>Evosea</taxon>
        <taxon>Variosea</taxon>
        <taxon>Cavosteliida</taxon>
        <taxon>Cavosteliaceae</taxon>
        <taxon>Planoprotostelium</taxon>
    </lineage>
</organism>
<dbReference type="InParanoid" id="A0A2P6NYC3"/>
<dbReference type="AlphaFoldDB" id="A0A2P6NYC3"/>
<dbReference type="GO" id="GO:0005730">
    <property type="term" value="C:nucleolus"/>
    <property type="evidence" value="ECO:0007669"/>
    <property type="project" value="TreeGrafter"/>
</dbReference>
<dbReference type="Pfam" id="PF13339">
    <property type="entry name" value="AATF-Che1"/>
    <property type="match status" value="1"/>
</dbReference>
<dbReference type="PANTHER" id="PTHR15565">
    <property type="entry name" value="AATF PROTEIN APOPTOSIS ANTAGONIZING TRANSCRIPTION FACTOR"/>
    <property type="match status" value="1"/>
</dbReference>
<evidence type="ECO:0000259" key="2">
    <source>
        <dbReference type="Pfam" id="PF13339"/>
    </source>
</evidence>
<gene>
    <name evidence="3" type="ORF">PROFUN_00396</name>
</gene>
<reference evidence="3 4" key="1">
    <citation type="journal article" date="2018" name="Genome Biol. Evol.">
        <title>Multiple Roots of Fruiting Body Formation in Amoebozoa.</title>
        <authorList>
            <person name="Hillmann F."/>
            <person name="Forbes G."/>
            <person name="Novohradska S."/>
            <person name="Ferling I."/>
            <person name="Riege K."/>
            <person name="Groth M."/>
            <person name="Westermann M."/>
            <person name="Marz M."/>
            <person name="Spaller T."/>
            <person name="Winckler T."/>
            <person name="Schaap P."/>
            <person name="Glockner G."/>
        </authorList>
    </citation>
    <scope>NUCLEOTIDE SEQUENCE [LARGE SCALE GENOMIC DNA]</scope>
    <source>
        <strain evidence="3 4">Jena</strain>
    </source>
</reference>
<feature type="compositionally biased region" description="Basic and acidic residues" evidence="1">
    <location>
        <begin position="30"/>
        <end position="39"/>
    </location>
</feature>
<feature type="compositionally biased region" description="Acidic residues" evidence="1">
    <location>
        <begin position="154"/>
        <end position="168"/>
    </location>
</feature>
<dbReference type="PANTHER" id="PTHR15565:SF0">
    <property type="entry name" value="PROTEIN AATF"/>
    <property type="match status" value="1"/>
</dbReference>
<dbReference type="EMBL" id="MDYQ01000007">
    <property type="protein sequence ID" value="PRP88928.1"/>
    <property type="molecule type" value="Genomic_DNA"/>
</dbReference>
<feature type="region of interest" description="Disordered" evidence="1">
    <location>
        <begin position="1"/>
        <end position="266"/>
    </location>
</feature>
<accession>A0A2P6NYC3</accession>
<dbReference type="FunCoup" id="A0A2P6NYC3">
    <property type="interactions" value="147"/>
</dbReference>
<keyword evidence="4" id="KW-1185">Reference proteome</keyword>
<protein>
    <recommendedName>
        <fullName evidence="2">AATF leucine zipper-containing domain-containing protein</fullName>
    </recommendedName>
</protein>
<dbReference type="STRING" id="1890364.A0A2P6NYC3"/>
<evidence type="ECO:0000313" key="3">
    <source>
        <dbReference type="EMBL" id="PRP88928.1"/>
    </source>
</evidence>